<dbReference type="Pfam" id="PF13669">
    <property type="entry name" value="Glyoxalase_4"/>
    <property type="match status" value="1"/>
</dbReference>
<feature type="domain" description="VOC" evidence="2">
    <location>
        <begin position="7"/>
        <end position="133"/>
    </location>
</feature>
<dbReference type="InterPro" id="IPR037523">
    <property type="entry name" value="VOC_core"/>
</dbReference>
<proteinExistence type="predicted"/>
<dbReference type="EMBL" id="DTBH01000190">
    <property type="protein sequence ID" value="HGQ78043.1"/>
    <property type="molecule type" value="Genomic_DNA"/>
</dbReference>
<dbReference type="PANTHER" id="PTHR43048:SF3">
    <property type="entry name" value="METHYLMALONYL-COA EPIMERASE, MITOCHONDRIAL"/>
    <property type="match status" value="1"/>
</dbReference>
<dbReference type="PROSITE" id="PS51819">
    <property type="entry name" value="VOC"/>
    <property type="match status" value="1"/>
</dbReference>
<comment type="caution">
    <text evidence="4">The sequence shown here is derived from an EMBL/GenBank/DDBJ whole genome shotgun (WGS) entry which is preliminary data.</text>
</comment>
<dbReference type="Gene3D" id="3.10.180.10">
    <property type="entry name" value="2,3-Dihydroxybiphenyl 1,2-Dioxygenase, domain 1"/>
    <property type="match status" value="1"/>
</dbReference>
<evidence type="ECO:0000259" key="2">
    <source>
        <dbReference type="PROSITE" id="PS51819"/>
    </source>
</evidence>
<protein>
    <submittedName>
        <fullName evidence="4">VOC family protein</fullName>
    </submittedName>
</protein>
<evidence type="ECO:0000313" key="3">
    <source>
        <dbReference type="EMBL" id="HGQ78043.1"/>
    </source>
</evidence>
<dbReference type="GO" id="GO:0046872">
    <property type="term" value="F:metal ion binding"/>
    <property type="evidence" value="ECO:0007669"/>
    <property type="project" value="UniProtKB-KW"/>
</dbReference>
<dbReference type="InterPro" id="IPR029068">
    <property type="entry name" value="Glyas_Bleomycin-R_OHBP_Dase"/>
</dbReference>
<dbReference type="GO" id="GO:0004493">
    <property type="term" value="F:methylmalonyl-CoA epimerase activity"/>
    <property type="evidence" value="ECO:0007669"/>
    <property type="project" value="TreeGrafter"/>
</dbReference>
<gene>
    <name evidence="4" type="ORF">ENT72_06615</name>
    <name evidence="3" type="ORF">ENU12_09155</name>
</gene>
<keyword evidence="1" id="KW-0479">Metal-binding</keyword>
<sequence>MRGWNMKIEHIGYAVRSIEKALKEFEKFGYEKITEVIVDEIQRVKICFIQKDGVKIELIEPIDEQSPINGILKKVGPTAYHVCYTVENFEERVSKLEKEYITLVKPVKASAFNGKKIAFFYSGEIGVFEIVEF</sequence>
<dbReference type="EMBL" id="DSZT01000210">
    <property type="protein sequence ID" value="HGU42568.1"/>
    <property type="molecule type" value="Genomic_DNA"/>
</dbReference>
<reference evidence="4" key="1">
    <citation type="journal article" date="2020" name="mSystems">
        <title>Genome- and Community-Level Interaction Insights into Carbon Utilization and Element Cycling Functions of Hydrothermarchaeota in Hydrothermal Sediment.</title>
        <authorList>
            <person name="Zhou Z."/>
            <person name="Liu Y."/>
            <person name="Xu W."/>
            <person name="Pan J."/>
            <person name="Luo Z.H."/>
            <person name="Li M."/>
        </authorList>
    </citation>
    <scope>NUCLEOTIDE SEQUENCE [LARGE SCALE GENOMIC DNA]</scope>
    <source>
        <strain evidence="4">SpSt-604</strain>
        <strain evidence="3">SpSt-640</strain>
    </source>
</reference>
<dbReference type="AlphaFoldDB" id="A0A7C4W4K8"/>
<name>A0A7C4W4K8_FERPE</name>
<dbReference type="SUPFAM" id="SSF54593">
    <property type="entry name" value="Glyoxalase/Bleomycin resistance protein/Dihydroxybiphenyl dioxygenase"/>
    <property type="match status" value="1"/>
</dbReference>
<dbReference type="GO" id="GO:0046491">
    <property type="term" value="P:L-methylmalonyl-CoA metabolic process"/>
    <property type="evidence" value="ECO:0007669"/>
    <property type="project" value="TreeGrafter"/>
</dbReference>
<dbReference type="InterPro" id="IPR051785">
    <property type="entry name" value="MMCE/EMCE_epimerase"/>
</dbReference>
<evidence type="ECO:0000313" key="4">
    <source>
        <dbReference type="EMBL" id="HGU42568.1"/>
    </source>
</evidence>
<dbReference type="PANTHER" id="PTHR43048">
    <property type="entry name" value="METHYLMALONYL-COA EPIMERASE"/>
    <property type="match status" value="1"/>
</dbReference>
<accession>A0A7C4W4K8</accession>
<evidence type="ECO:0000256" key="1">
    <source>
        <dbReference type="ARBA" id="ARBA00022723"/>
    </source>
</evidence>
<organism evidence="4">
    <name type="scientific">Fervidobacterium pennivorans</name>
    <dbReference type="NCBI Taxonomy" id="93466"/>
    <lineage>
        <taxon>Bacteria</taxon>
        <taxon>Thermotogati</taxon>
        <taxon>Thermotogota</taxon>
        <taxon>Thermotogae</taxon>
        <taxon>Thermotogales</taxon>
        <taxon>Fervidobacteriaceae</taxon>
        <taxon>Fervidobacterium</taxon>
    </lineage>
</organism>